<protein>
    <recommendedName>
        <fullName evidence="3">SRPBCC family protein</fullName>
    </recommendedName>
</protein>
<dbReference type="EMBL" id="JARXVC010000005">
    <property type="protein sequence ID" value="MDH6281166.1"/>
    <property type="molecule type" value="Genomic_DNA"/>
</dbReference>
<evidence type="ECO:0000313" key="2">
    <source>
        <dbReference type="Proteomes" id="UP001160334"/>
    </source>
</evidence>
<name>A0ABT6MBJ7_9NOCA</name>
<organism evidence="1 2">
    <name type="scientific">Prescottella agglutinans</name>
    <dbReference type="NCBI Taxonomy" id="1644129"/>
    <lineage>
        <taxon>Bacteria</taxon>
        <taxon>Bacillati</taxon>
        <taxon>Actinomycetota</taxon>
        <taxon>Actinomycetes</taxon>
        <taxon>Mycobacteriales</taxon>
        <taxon>Nocardiaceae</taxon>
        <taxon>Prescottella</taxon>
    </lineage>
</organism>
<proteinExistence type="predicted"/>
<keyword evidence="2" id="KW-1185">Reference proteome</keyword>
<evidence type="ECO:0000313" key="1">
    <source>
        <dbReference type="EMBL" id="MDH6281166.1"/>
    </source>
</evidence>
<dbReference type="Proteomes" id="UP001160334">
    <property type="component" value="Unassembled WGS sequence"/>
</dbReference>
<evidence type="ECO:0008006" key="3">
    <source>
        <dbReference type="Google" id="ProtNLM"/>
    </source>
</evidence>
<reference evidence="1 2" key="1">
    <citation type="submission" date="2023-04" db="EMBL/GenBank/DDBJ databases">
        <title>Forest soil microbial communities from Buena Vista Peninsula, Colon Province, Panama.</title>
        <authorList>
            <person name="Bouskill N."/>
        </authorList>
    </citation>
    <scope>NUCLEOTIDE SEQUENCE [LARGE SCALE GENOMIC DNA]</scope>
    <source>
        <strain evidence="1 2">CFH S0262</strain>
    </source>
</reference>
<comment type="caution">
    <text evidence="1">The sequence shown here is derived from an EMBL/GenBank/DDBJ whole genome shotgun (WGS) entry which is preliminary data.</text>
</comment>
<dbReference type="SUPFAM" id="SSF55961">
    <property type="entry name" value="Bet v1-like"/>
    <property type="match status" value="1"/>
</dbReference>
<dbReference type="RefSeq" id="WP_280760498.1">
    <property type="nucleotide sequence ID" value="NZ_JARXVC010000005.1"/>
</dbReference>
<gene>
    <name evidence="1" type="ORF">M2280_002386</name>
</gene>
<sequence>MLIRNFHARSLPATPDEIGGLVDAVAGPEDLLWPVDHWPPMRFDMPLGIGADGGHGPVRYTVVGYTPGQWIRFRFNGSDGFVGFHELSVRPDGPDRTELSHLLTANAHGKDLLRWLLVLRPLHDALVEDLLDRAERAVTGTVRTPARWSPYVRRLRRILGRDAPAPQTTGSSA</sequence>
<accession>A0ABT6MBJ7</accession>